<evidence type="ECO:0000313" key="9">
    <source>
        <dbReference type="Proteomes" id="UP000006190"/>
    </source>
</evidence>
<proteinExistence type="inferred from homology"/>
<dbReference type="Gene3D" id="3.10.105.10">
    <property type="entry name" value="Dipeptide-binding Protein, Domain 3"/>
    <property type="match status" value="1"/>
</dbReference>
<dbReference type="SUPFAM" id="SSF53850">
    <property type="entry name" value="Periplasmic binding protein-like II"/>
    <property type="match status" value="1"/>
</dbReference>
<keyword evidence="4 6" id="KW-0732">Signal</keyword>
<evidence type="ECO:0000256" key="1">
    <source>
        <dbReference type="ARBA" id="ARBA00004196"/>
    </source>
</evidence>
<evidence type="ECO:0000256" key="6">
    <source>
        <dbReference type="SAM" id="SignalP"/>
    </source>
</evidence>
<dbReference type="EMBL" id="AGEG01000014">
    <property type="protein sequence ID" value="EHR36523.1"/>
    <property type="molecule type" value="Genomic_DNA"/>
</dbReference>
<dbReference type="eggNOG" id="COG4166">
    <property type="taxonomic scope" value="Bacteria"/>
</dbReference>
<comment type="caution">
    <text evidence="8">The sequence shown here is derived from an EMBL/GenBank/DDBJ whole genome shotgun (WGS) entry which is preliminary data.</text>
</comment>
<feature type="chain" id="PRO_5003589724" description="Solute-binding protein family 5 domain-containing protein" evidence="6">
    <location>
        <begin position="30"/>
        <end position="706"/>
    </location>
</feature>
<dbReference type="GO" id="GO:0030313">
    <property type="term" value="C:cell envelope"/>
    <property type="evidence" value="ECO:0007669"/>
    <property type="project" value="UniProtKB-SubCell"/>
</dbReference>
<evidence type="ECO:0000313" key="8">
    <source>
        <dbReference type="EMBL" id="EHR36523.1"/>
    </source>
</evidence>
<dbReference type="Pfam" id="PF00496">
    <property type="entry name" value="SBP_bac_5"/>
    <property type="match status" value="1"/>
</dbReference>
<dbReference type="AlphaFoldDB" id="H3NK06"/>
<dbReference type="RefSeq" id="WP_006309394.1">
    <property type="nucleotide sequence ID" value="NZ_JH601133.1"/>
</dbReference>
<dbReference type="HOGENOM" id="CLU_026497_0_0_9"/>
<reference evidence="8 9" key="1">
    <citation type="submission" date="2012-01" db="EMBL/GenBank/DDBJ databases">
        <title>The Genome Sequence of Facklamia languida CCUG 37842.</title>
        <authorList>
            <consortium name="The Broad Institute Genome Sequencing Platform"/>
            <person name="Earl A."/>
            <person name="Ward D."/>
            <person name="Feldgarden M."/>
            <person name="Gevers D."/>
            <person name="Huys G."/>
            <person name="Young S.K."/>
            <person name="Zeng Q."/>
            <person name="Gargeya S."/>
            <person name="Fitzgerald M."/>
            <person name="Haas B."/>
            <person name="Abouelleil A."/>
            <person name="Alvarado L."/>
            <person name="Arachchi H.M."/>
            <person name="Berlin A."/>
            <person name="Chapman S.B."/>
            <person name="Gearin G."/>
            <person name="Goldberg J."/>
            <person name="Griggs A."/>
            <person name="Gujja S."/>
            <person name="Hansen M."/>
            <person name="Heiman D."/>
            <person name="Howarth C."/>
            <person name="Larimer J."/>
            <person name="Lui A."/>
            <person name="MacDonald P.J.P."/>
            <person name="McCowen C."/>
            <person name="Montmayeur A."/>
            <person name="Murphy C."/>
            <person name="Neiman D."/>
            <person name="Pearson M."/>
            <person name="Priest M."/>
            <person name="Roberts A."/>
            <person name="Saif S."/>
            <person name="Shea T."/>
            <person name="Sisk P."/>
            <person name="Stolte C."/>
            <person name="Sykes S."/>
            <person name="Wortman J."/>
            <person name="Nusbaum C."/>
            <person name="Birren B."/>
        </authorList>
    </citation>
    <scope>NUCLEOTIDE SEQUENCE [LARGE SCALE GENOMIC DNA]</scope>
    <source>
        <strain evidence="8 9">CCUG 37842</strain>
    </source>
</reference>
<name>H3NK06_9LACT</name>
<evidence type="ECO:0000256" key="4">
    <source>
        <dbReference type="ARBA" id="ARBA00022729"/>
    </source>
</evidence>
<feature type="domain" description="Solute-binding protein family 5" evidence="7">
    <location>
        <begin position="80"/>
        <end position="524"/>
    </location>
</feature>
<keyword evidence="9" id="KW-1185">Reference proteome</keyword>
<dbReference type="InterPro" id="IPR000914">
    <property type="entry name" value="SBP_5_dom"/>
</dbReference>
<dbReference type="Gene3D" id="3.90.76.10">
    <property type="entry name" value="Dipeptide-binding Protein, Domain 1"/>
    <property type="match status" value="1"/>
</dbReference>
<feature type="compositionally biased region" description="Acidic residues" evidence="5">
    <location>
        <begin position="662"/>
        <end position="706"/>
    </location>
</feature>
<evidence type="ECO:0000259" key="7">
    <source>
        <dbReference type="Pfam" id="PF00496"/>
    </source>
</evidence>
<evidence type="ECO:0000256" key="5">
    <source>
        <dbReference type="SAM" id="MobiDB-lite"/>
    </source>
</evidence>
<dbReference type="PANTHER" id="PTHR30290:SF10">
    <property type="entry name" value="PERIPLASMIC OLIGOPEPTIDE-BINDING PROTEIN-RELATED"/>
    <property type="match status" value="1"/>
</dbReference>
<dbReference type="PANTHER" id="PTHR30290">
    <property type="entry name" value="PERIPLASMIC BINDING COMPONENT OF ABC TRANSPORTER"/>
    <property type="match status" value="1"/>
</dbReference>
<accession>H3NK06</accession>
<dbReference type="Proteomes" id="UP000006190">
    <property type="component" value="Unassembled WGS sequence"/>
</dbReference>
<dbReference type="GO" id="GO:0015833">
    <property type="term" value="P:peptide transport"/>
    <property type="evidence" value="ECO:0007669"/>
    <property type="project" value="TreeGrafter"/>
</dbReference>
<gene>
    <name evidence="8" type="ORF">HMPREF9708_01195</name>
</gene>
<dbReference type="STRING" id="883113.HMPREF9708_01195"/>
<dbReference type="InterPro" id="IPR039424">
    <property type="entry name" value="SBP_5"/>
</dbReference>
<sequence>MKKSLKKTLLGFVAALTLSSVVAPIASYAQEEGDLVPEYKMTYLTDPTSLDYTFSMRDINTNHTVNFIDGLYENDQYGNYIPAVAESHEVSEDGLTYTYKIRPGVMWVDMNGNEYAETTAHDFVTGLKHAVEAQSEMLPIVSSSIKGLQDYIDGKISDFEEVGVKAIDDYTLEYTLNKPEPYFNSKTTYGILYPINQEFLDSVGEDFGSLSPDSILYNGAFLLSNLTAKSQIEYVKNEMYWDAENVFLDLVQFTYNDGSDPEVFYRLFKENAVSAFGVNPTLPIYDDVKQEFDGFITQAQRTGSSFLLQFNLNRIKHEATGKSDEAQHEATHKALLNKKFRQALMFGFDRHTYMTQIFGEEFADNDIRNTLVSPEFVNVGEETFGQAVTRHLQEMDPELYGDIDLSDGQDGFYNPEKAAKLMEEAKAELEAEGVEFPIQLDMPVLESVPNSVNLSKSLKATVEDAIGSDNVVVNPVLLNQDAYLAATFNATVASEVDYDMTNESGWIPDYLDPSTFLDIYLPTNGTFLVPIGFDPIVREGQEDPYAEAREASGLFEYAELVKAANDITDDLDARYDAYAKAQAWLTDSAIIIPIRTGGSGLRVTKVVPFSGPYAYAGTGSQKFKFFKVQSEPVSYEQWEAAYENWHANKVDGSSISSQKAEDSEESESAEEMESEEMEAEETKEEAAEETEETEEEAAEETEEAAE</sequence>
<feature type="region of interest" description="Disordered" evidence="5">
    <location>
        <begin position="652"/>
        <end position="706"/>
    </location>
</feature>
<feature type="signal peptide" evidence="6">
    <location>
        <begin position="1"/>
        <end position="29"/>
    </location>
</feature>
<organism evidence="8 9">
    <name type="scientific">Facklamia languida CCUG 37842</name>
    <dbReference type="NCBI Taxonomy" id="883113"/>
    <lineage>
        <taxon>Bacteria</taxon>
        <taxon>Bacillati</taxon>
        <taxon>Bacillota</taxon>
        <taxon>Bacilli</taxon>
        <taxon>Lactobacillales</taxon>
        <taxon>Aerococcaceae</taxon>
        <taxon>Facklamia</taxon>
    </lineage>
</organism>
<evidence type="ECO:0000256" key="3">
    <source>
        <dbReference type="ARBA" id="ARBA00022448"/>
    </source>
</evidence>
<protein>
    <recommendedName>
        <fullName evidence="7">Solute-binding protein family 5 domain-containing protein</fullName>
    </recommendedName>
</protein>
<dbReference type="OrthoDB" id="2255988at2"/>
<dbReference type="GO" id="GO:1904680">
    <property type="term" value="F:peptide transmembrane transporter activity"/>
    <property type="evidence" value="ECO:0007669"/>
    <property type="project" value="TreeGrafter"/>
</dbReference>
<dbReference type="PATRIC" id="fig|883113.3.peg.1190"/>
<comment type="similarity">
    <text evidence="2">Belongs to the bacterial solute-binding protein 5 family.</text>
</comment>
<evidence type="ECO:0000256" key="2">
    <source>
        <dbReference type="ARBA" id="ARBA00005695"/>
    </source>
</evidence>
<dbReference type="CDD" id="cd08504">
    <property type="entry name" value="PBP2_OppA"/>
    <property type="match status" value="1"/>
</dbReference>
<keyword evidence="3" id="KW-0813">Transport</keyword>
<dbReference type="Gene3D" id="3.40.190.10">
    <property type="entry name" value="Periplasmic binding protein-like II"/>
    <property type="match status" value="1"/>
</dbReference>
<comment type="subcellular location">
    <subcellularLocation>
        <location evidence="1">Cell envelope</location>
    </subcellularLocation>
</comment>